<feature type="region of interest" description="Disordered" evidence="1">
    <location>
        <begin position="1"/>
        <end position="40"/>
    </location>
</feature>
<evidence type="ECO:0000313" key="4">
    <source>
        <dbReference type="Proteomes" id="UP000541444"/>
    </source>
</evidence>
<organism evidence="3 4">
    <name type="scientific">Kingdonia uniflora</name>
    <dbReference type="NCBI Taxonomy" id="39325"/>
    <lineage>
        <taxon>Eukaryota</taxon>
        <taxon>Viridiplantae</taxon>
        <taxon>Streptophyta</taxon>
        <taxon>Embryophyta</taxon>
        <taxon>Tracheophyta</taxon>
        <taxon>Spermatophyta</taxon>
        <taxon>Magnoliopsida</taxon>
        <taxon>Ranunculales</taxon>
        <taxon>Circaeasteraceae</taxon>
        <taxon>Kingdonia</taxon>
    </lineage>
</organism>
<gene>
    <name evidence="3" type="ORF">GIB67_020621</name>
</gene>
<evidence type="ECO:0000313" key="3">
    <source>
        <dbReference type="EMBL" id="KAF6151299.1"/>
    </source>
</evidence>
<feature type="compositionally biased region" description="Basic residues" evidence="1">
    <location>
        <begin position="12"/>
        <end position="25"/>
    </location>
</feature>
<accession>A0A7J7M8U3</accession>
<dbReference type="Pfam" id="PF07059">
    <property type="entry name" value="EDR2_C"/>
    <property type="match status" value="1"/>
</dbReference>
<reference evidence="3 4" key="1">
    <citation type="journal article" date="2020" name="IScience">
        <title>Genome Sequencing of the Endangered Kingdonia uniflora (Circaeasteraceae, Ranunculales) Reveals Potential Mechanisms of Evolutionary Specialization.</title>
        <authorList>
            <person name="Sun Y."/>
            <person name="Deng T."/>
            <person name="Zhang A."/>
            <person name="Moore M.J."/>
            <person name="Landis J.B."/>
            <person name="Lin N."/>
            <person name="Zhang H."/>
            <person name="Zhang X."/>
            <person name="Huang J."/>
            <person name="Zhang X."/>
            <person name="Sun H."/>
            <person name="Wang H."/>
        </authorList>
    </citation>
    <scope>NUCLEOTIDE SEQUENCE [LARGE SCALE GENOMIC DNA]</scope>
    <source>
        <strain evidence="3">TB1705</strain>
        <tissue evidence="3">Leaf</tissue>
    </source>
</reference>
<sequence>MGGCVSVPERRFKPRRKHRHRKSKNRGQVSNFATERQKERISKSGKVSDFAVSEYFHLGFENGATTTCRRSEVSSSAFHLTQLEWRHSQVNSNVICQEDSWFDSVSVLDSDDEDDFLSIQGDCFPSVSNAAGSTSSPQVLQYGSASCFVDNRCKYEEFYESTPTSFAVERYLTIDGGKTDKFGKDDYKEDTEFSILNDLSLLRKADEVCIKKNNLLKDPFGSFSAVKKEAEEKIQDKTLKSCLPRLAPNFSFNDENQTPSSPGAPSKRKKLAVLRLSFKRKPSDEAAELCASKRYLYRPRTGLFIPGSKGEKITSGCWSPVAPSVFKLRGSNYFRHVMDKRKFPAANYAPYIPIGIDLFVCPRKIHHIAQHLELPSVKAHEKVPSLLIVNIQLPTYPASMFLGDSDGEGISLVLYFRVSETFDEEISSNFQESIRRGYILEDNVKLFHFRRRLPSPDNSNSLVTLFSS</sequence>
<dbReference type="EMBL" id="JACGCM010001700">
    <property type="protein sequence ID" value="KAF6151299.1"/>
    <property type="molecule type" value="Genomic_DNA"/>
</dbReference>
<dbReference type="PANTHER" id="PTHR31558">
    <property type="entry name" value="CW14 PROTEIN"/>
    <property type="match status" value="1"/>
</dbReference>
<comment type="caution">
    <text evidence="3">The sequence shown here is derived from an EMBL/GenBank/DDBJ whole genome shotgun (WGS) entry which is preliminary data.</text>
</comment>
<dbReference type="PANTHER" id="PTHR31558:SF40">
    <property type="entry name" value="EXPRESSED PROTEIN"/>
    <property type="match status" value="1"/>
</dbReference>
<dbReference type="Proteomes" id="UP000541444">
    <property type="component" value="Unassembled WGS sequence"/>
</dbReference>
<name>A0A7J7M8U3_9MAGN</name>
<evidence type="ECO:0000259" key="2">
    <source>
        <dbReference type="Pfam" id="PF07059"/>
    </source>
</evidence>
<dbReference type="OrthoDB" id="9970435at2759"/>
<keyword evidence="4" id="KW-1185">Reference proteome</keyword>
<feature type="domain" description="Protein ENHANCED DISEASE RESISTANCE 2 C-terminal" evidence="2">
    <location>
        <begin position="318"/>
        <end position="432"/>
    </location>
</feature>
<proteinExistence type="predicted"/>
<dbReference type="AlphaFoldDB" id="A0A7J7M8U3"/>
<dbReference type="InterPro" id="IPR009769">
    <property type="entry name" value="EDR2_C"/>
</dbReference>
<evidence type="ECO:0000256" key="1">
    <source>
        <dbReference type="SAM" id="MobiDB-lite"/>
    </source>
</evidence>
<protein>
    <recommendedName>
        <fullName evidence="2">Protein ENHANCED DISEASE RESISTANCE 2 C-terminal domain-containing protein</fullName>
    </recommendedName>
</protein>